<protein>
    <submittedName>
        <fullName evidence="1">Uncharacterized protein</fullName>
    </submittedName>
</protein>
<reference evidence="1 2" key="1">
    <citation type="submission" date="2019-03" db="EMBL/GenBank/DDBJ databases">
        <title>The genome sequence of a newly discovered highly antifungal drug resistant Aspergillus species, Aspergillus tanneri NIH 1004.</title>
        <authorList>
            <person name="Mounaud S."/>
            <person name="Singh I."/>
            <person name="Joardar V."/>
            <person name="Pakala S."/>
            <person name="Pakala S."/>
            <person name="Venepally P."/>
            <person name="Hoover J."/>
            <person name="Nierman W."/>
            <person name="Chung J."/>
            <person name="Losada L."/>
        </authorList>
    </citation>
    <scope>NUCLEOTIDE SEQUENCE [LARGE SCALE GENOMIC DNA]</scope>
    <source>
        <strain evidence="1 2">NIH1004</strain>
    </source>
</reference>
<sequence>MARPPARPDCYVRQEHMMDQPDPGPVGQKYPAARYIACVEIISILSDIALSRLA</sequence>
<organism evidence="1 2">
    <name type="scientific">Aspergillus tanneri</name>
    <dbReference type="NCBI Taxonomy" id="1220188"/>
    <lineage>
        <taxon>Eukaryota</taxon>
        <taxon>Fungi</taxon>
        <taxon>Dikarya</taxon>
        <taxon>Ascomycota</taxon>
        <taxon>Pezizomycotina</taxon>
        <taxon>Eurotiomycetes</taxon>
        <taxon>Eurotiomycetidae</taxon>
        <taxon>Eurotiales</taxon>
        <taxon>Aspergillaceae</taxon>
        <taxon>Aspergillus</taxon>
        <taxon>Aspergillus subgen. Circumdati</taxon>
    </lineage>
</organism>
<dbReference type="AlphaFoldDB" id="A0A4V3UP51"/>
<accession>A0A4V3UP51</accession>
<dbReference type="Proteomes" id="UP000308092">
    <property type="component" value="Unassembled WGS sequence"/>
</dbReference>
<proteinExistence type="predicted"/>
<comment type="caution">
    <text evidence="1">The sequence shown here is derived from an EMBL/GenBank/DDBJ whole genome shotgun (WGS) entry which is preliminary data.</text>
</comment>
<evidence type="ECO:0000313" key="2">
    <source>
        <dbReference type="Proteomes" id="UP000308092"/>
    </source>
</evidence>
<dbReference type="EMBL" id="SOSA01000248">
    <property type="protein sequence ID" value="THC93724.1"/>
    <property type="molecule type" value="Genomic_DNA"/>
</dbReference>
<evidence type="ECO:0000313" key="1">
    <source>
        <dbReference type="EMBL" id="THC93724.1"/>
    </source>
</evidence>
<gene>
    <name evidence="1" type="ORF">EYZ11_006800</name>
</gene>
<dbReference type="VEuPathDB" id="FungiDB:EYZ11_006800"/>
<name>A0A4V3UP51_9EURO</name>
<keyword evidence="2" id="KW-1185">Reference proteome</keyword>